<protein>
    <recommendedName>
        <fullName evidence="5">Protein LOW PSII ACCUMULATION 1, chloroplastic</fullName>
    </recommendedName>
</protein>
<keyword evidence="2" id="KW-0472">Membrane</keyword>
<dbReference type="SUPFAM" id="SSF48452">
    <property type="entry name" value="TPR-like"/>
    <property type="match status" value="1"/>
</dbReference>
<dbReference type="PANTHER" id="PTHR35498:SF4">
    <property type="entry name" value="PROTEIN LOW PSII ACCUMULATION 1, CHLOROPLASTIC"/>
    <property type="match status" value="1"/>
</dbReference>
<gene>
    <name evidence="3" type="ORF">R1flu_017768</name>
</gene>
<accession>A0ABD1ZF73</accession>
<dbReference type="AlphaFoldDB" id="A0ABD1ZF73"/>
<feature type="transmembrane region" description="Helical" evidence="2">
    <location>
        <begin position="255"/>
        <end position="272"/>
    </location>
</feature>
<dbReference type="Proteomes" id="UP001605036">
    <property type="component" value="Unassembled WGS sequence"/>
</dbReference>
<dbReference type="InterPro" id="IPR011990">
    <property type="entry name" value="TPR-like_helical_dom_sf"/>
</dbReference>
<feature type="transmembrane region" description="Helical" evidence="2">
    <location>
        <begin position="215"/>
        <end position="235"/>
    </location>
</feature>
<dbReference type="NCBIfam" id="NF047558">
    <property type="entry name" value="TPR_END_plus"/>
    <property type="match status" value="1"/>
</dbReference>
<proteinExistence type="predicted"/>
<dbReference type="FunFam" id="1.25.40.10:FF:000290">
    <property type="entry name" value="Protein LOW PSII ACCUMULATION 1, chloroplastic"/>
    <property type="match status" value="1"/>
</dbReference>
<dbReference type="Pfam" id="PF11998">
    <property type="entry name" value="DUF3493"/>
    <property type="match status" value="1"/>
</dbReference>
<reference evidence="3 4" key="1">
    <citation type="submission" date="2024-09" db="EMBL/GenBank/DDBJ databases">
        <title>Chromosome-scale assembly of Riccia fluitans.</title>
        <authorList>
            <person name="Paukszto L."/>
            <person name="Sawicki J."/>
            <person name="Karawczyk K."/>
            <person name="Piernik-Szablinska J."/>
            <person name="Szczecinska M."/>
            <person name="Mazdziarz M."/>
        </authorList>
    </citation>
    <scope>NUCLEOTIDE SEQUENCE [LARGE SCALE GENOMIC DNA]</scope>
    <source>
        <strain evidence="3">Rf_01</strain>
        <tissue evidence="3">Aerial parts of the thallus</tissue>
    </source>
</reference>
<keyword evidence="4" id="KW-1185">Reference proteome</keyword>
<comment type="caution">
    <text evidence="3">The sequence shown here is derived from an EMBL/GenBank/DDBJ whole genome shotgun (WGS) entry which is preliminary data.</text>
</comment>
<organism evidence="3 4">
    <name type="scientific">Riccia fluitans</name>
    <dbReference type="NCBI Taxonomy" id="41844"/>
    <lineage>
        <taxon>Eukaryota</taxon>
        <taxon>Viridiplantae</taxon>
        <taxon>Streptophyta</taxon>
        <taxon>Embryophyta</taxon>
        <taxon>Marchantiophyta</taxon>
        <taxon>Marchantiopsida</taxon>
        <taxon>Marchantiidae</taxon>
        <taxon>Marchantiales</taxon>
        <taxon>Ricciaceae</taxon>
        <taxon>Riccia</taxon>
    </lineage>
</organism>
<keyword evidence="1" id="KW-0802">TPR repeat</keyword>
<name>A0ABD1ZF73_9MARC</name>
<evidence type="ECO:0000256" key="1">
    <source>
        <dbReference type="PROSITE-ProRule" id="PRU00339"/>
    </source>
</evidence>
<dbReference type="SMART" id="SM00028">
    <property type="entry name" value="TPR"/>
    <property type="match status" value="2"/>
</dbReference>
<evidence type="ECO:0000313" key="4">
    <source>
        <dbReference type="Proteomes" id="UP001605036"/>
    </source>
</evidence>
<dbReference type="PANTHER" id="PTHR35498">
    <property type="entry name" value="PROTEIN LOW PSII ACCUMULATION 1, CHLOROPLASTIC"/>
    <property type="match status" value="1"/>
</dbReference>
<feature type="repeat" description="TPR" evidence="1">
    <location>
        <begin position="88"/>
        <end position="121"/>
    </location>
</feature>
<dbReference type="Gene3D" id="1.25.40.10">
    <property type="entry name" value="Tetratricopeptide repeat domain"/>
    <property type="match status" value="1"/>
</dbReference>
<sequence>MVILQQPSVCSQRNCLASVLALVSPSHLPRELAVGSLWITKPELWSIRLEGYGGTRCKKRKDYVVVCNSGKSDAKAVAPDGITSAATAKEAVELGLAQFSKGRVKEALSNFNAALNLNPGPEEAQAALYNKACCHAVRGEGDQAAKALRTALREYDLKFSVILNDPDMAAFRAMPQFKELQDEARKGGEEIGNSFRRDLKLISEVQAPFRGVRKFFYVAFSLAAGIATLFTVPRLILAIQGGEGAPGILETSQNLAINLGGIAAFVALFIWDNKKEEEQIARISRDETLSRLPVQLQSNRIVELSQLRESTRPIIVAGSKEAVAKTMQRAARFREDLLKRGVLVIPIVWGSGNEDPIAKKRGFGSAQKQTTSTVIPVGQDEFEKKAEDVAAKAVIQAERRFKAEAVSLVEWERWIRDQQKSEGVTPGEDVYIILRLDGRVRKSGRGMPDWTDVVNELPTLDSVVSKLEK</sequence>
<keyword evidence="2" id="KW-1133">Transmembrane helix</keyword>
<dbReference type="PROSITE" id="PS50005">
    <property type="entry name" value="TPR"/>
    <property type="match status" value="1"/>
</dbReference>
<dbReference type="InterPro" id="IPR019734">
    <property type="entry name" value="TPR_rpt"/>
</dbReference>
<evidence type="ECO:0000256" key="2">
    <source>
        <dbReference type="SAM" id="Phobius"/>
    </source>
</evidence>
<evidence type="ECO:0000313" key="3">
    <source>
        <dbReference type="EMBL" id="KAL2649640.1"/>
    </source>
</evidence>
<keyword evidence="2" id="KW-0812">Transmembrane</keyword>
<evidence type="ECO:0008006" key="5">
    <source>
        <dbReference type="Google" id="ProtNLM"/>
    </source>
</evidence>
<dbReference type="InterPro" id="IPR021883">
    <property type="entry name" value="LPA1-like"/>
</dbReference>
<dbReference type="EMBL" id="JBHFFA010000001">
    <property type="protein sequence ID" value="KAL2649640.1"/>
    <property type="molecule type" value="Genomic_DNA"/>
</dbReference>